<dbReference type="RefSeq" id="WP_055059224.1">
    <property type="nucleotide sequence ID" value="NZ_CZBP01000001.1"/>
</dbReference>
<dbReference type="EMBL" id="CZBP01000001">
    <property type="protein sequence ID" value="CUP61696.1"/>
    <property type="molecule type" value="Genomic_DNA"/>
</dbReference>
<name>A0A174PQ00_9FIRM</name>
<evidence type="ECO:0000313" key="2">
    <source>
        <dbReference type="Proteomes" id="UP000095762"/>
    </source>
</evidence>
<organism evidence="1 2">
    <name type="scientific">Blautia obeum</name>
    <dbReference type="NCBI Taxonomy" id="40520"/>
    <lineage>
        <taxon>Bacteria</taxon>
        <taxon>Bacillati</taxon>
        <taxon>Bacillota</taxon>
        <taxon>Clostridia</taxon>
        <taxon>Lachnospirales</taxon>
        <taxon>Lachnospiraceae</taxon>
        <taxon>Blautia</taxon>
    </lineage>
</organism>
<reference evidence="1 2" key="1">
    <citation type="submission" date="2015-09" db="EMBL/GenBank/DDBJ databases">
        <authorList>
            <consortium name="Pathogen Informatics"/>
        </authorList>
    </citation>
    <scope>NUCLEOTIDE SEQUENCE [LARGE SCALE GENOMIC DNA]</scope>
    <source>
        <strain evidence="1 2">2789STDY5834957</strain>
    </source>
</reference>
<dbReference type="AlphaFoldDB" id="A0A174PQ00"/>
<gene>
    <name evidence="1" type="ORF">ERS852569_00191</name>
</gene>
<proteinExistence type="predicted"/>
<evidence type="ECO:0008006" key="3">
    <source>
        <dbReference type="Google" id="ProtNLM"/>
    </source>
</evidence>
<accession>A0A174PQ00</accession>
<protein>
    <recommendedName>
        <fullName evidence="3">DNA modification methylase</fullName>
    </recommendedName>
</protein>
<dbReference type="Proteomes" id="UP000095762">
    <property type="component" value="Unassembled WGS sequence"/>
</dbReference>
<sequence length="316" mass="35482">MNRNEIIARLMENDSTVLSFPDRGPWGDPKYRGNCSGWYQAFLIWKYKVKKFAELFAGSGTGFDVAKDMGVGYVGADLNPTPVRPGILCVNAVTDEVPIQFTDADFLFMHPPYGAEIRIPYAGSMYPDPSGELSKCDLGQMPWETFMKTLNGIVMKYFASLQSGARMGILMGDVRRNGLHSMLTDIVKPGGLEQVLIKMQHNTCSGGRSYSSKNFVPIVHEYILVLKKIAPYILDFQIPLKKKLDIRDSRSATWRDVVFAVLKKLGRASSLSNIYKEVEGYAKALSNPHWKDKVRQVLQMYPDFVSESRGIWSLAA</sequence>
<evidence type="ECO:0000313" key="1">
    <source>
        <dbReference type="EMBL" id="CUP61696.1"/>
    </source>
</evidence>